<evidence type="ECO:0000256" key="5">
    <source>
        <dbReference type="ARBA" id="ARBA00022692"/>
    </source>
</evidence>
<evidence type="ECO:0000256" key="2">
    <source>
        <dbReference type="ARBA" id="ARBA00010793"/>
    </source>
</evidence>
<keyword evidence="11" id="KW-1185">Reference proteome</keyword>
<keyword evidence="6" id="KW-0809">Transit peptide</keyword>
<organism evidence="10 11">
    <name type="scientific">Acer saccharum</name>
    <name type="common">Sugar maple</name>
    <dbReference type="NCBI Taxonomy" id="4024"/>
    <lineage>
        <taxon>Eukaryota</taxon>
        <taxon>Viridiplantae</taxon>
        <taxon>Streptophyta</taxon>
        <taxon>Embryophyta</taxon>
        <taxon>Tracheophyta</taxon>
        <taxon>Spermatophyta</taxon>
        <taxon>Magnoliopsida</taxon>
        <taxon>eudicotyledons</taxon>
        <taxon>Gunneridae</taxon>
        <taxon>Pentapetalae</taxon>
        <taxon>rosids</taxon>
        <taxon>malvids</taxon>
        <taxon>Sapindales</taxon>
        <taxon>Sapindaceae</taxon>
        <taxon>Hippocastanoideae</taxon>
        <taxon>Acereae</taxon>
        <taxon>Acer</taxon>
    </lineage>
</organism>
<evidence type="ECO:0000256" key="1">
    <source>
        <dbReference type="ARBA" id="ARBA00004508"/>
    </source>
</evidence>
<accession>A0AA39W8M1</accession>
<feature type="transmembrane region" description="Helical" evidence="9">
    <location>
        <begin position="113"/>
        <end position="135"/>
    </location>
</feature>
<evidence type="ECO:0000313" key="11">
    <source>
        <dbReference type="Proteomes" id="UP001168877"/>
    </source>
</evidence>
<dbReference type="EMBL" id="JAUESC010000001">
    <property type="protein sequence ID" value="KAK0607648.1"/>
    <property type="molecule type" value="Genomic_DNA"/>
</dbReference>
<evidence type="ECO:0000256" key="4">
    <source>
        <dbReference type="ARBA" id="ARBA00022640"/>
    </source>
</evidence>
<dbReference type="Proteomes" id="UP001168877">
    <property type="component" value="Unassembled WGS sequence"/>
</dbReference>
<dbReference type="GO" id="GO:0009706">
    <property type="term" value="C:chloroplast inner membrane"/>
    <property type="evidence" value="ECO:0007669"/>
    <property type="project" value="TreeGrafter"/>
</dbReference>
<sequence length="145" mass="16133">MEKYFSLISLNQDSVTVVTIQPSPLSLDDFVMAHAFTTLISVHVVFSLSNFSQIVIDSCCCATFAEYQKRGEDFWSEFELYLADLLVGVVVDIALVVFLKLRGQDVKQRVATYFYKGVLYGSVGFGCGLIGQGIANMVMTAKRFE</sequence>
<dbReference type="AlphaFoldDB" id="A0AA39W8M1"/>
<reference evidence="10" key="2">
    <citation type="submission" date="2023-06" db="EMBL/GenBank/DDBJ databases">
        <authorList>
            <person name="Swenson N.G."/>
            <person name="Wegrzyn J.L."/>
            <person name="Mcevoy S.L."/>
        </authorList>
    </citation>
    <scope>NUCLEOTIDE SEQUENCE</scope>
    <source>
        <strain evidence="10">NS2018</strain>
        <tissue evidence="10">Leaf</tissue>
    </source>
</reference>
<comment type="similarity">
    <text evidence="2">Belongs to the RETICULATA family.</text>
</comment>
<comment type="caution">
    <text evidence="10">The sequence shown here is derived from an EMBL/GenBank/DDBJ whole genome shotgun (WGS) entry which is preliminary data.</text>
</comment>
<evidence type="ECO:0000256" key="7">
    <source>
        <dbReference type="ARBA" id="ARBA00022989"/>
    </source>
</evidence>
<keyword evidence="8 9" id="KW-0472">Membrane</keyword>
<gene>
    <name evidence="10" type="ORF">LWI29_018093</name>
</gene>
<proteinExistence type="inferred from homology"/>
<evidence type="ECO:0000256" key="8">
    <source>
        <dbReference type="ARBA" id="ARBA00023136"/>
    </source>
</evidence>
<dbReference type="PANTHER" id="PTHR31038:SF18">
    <property type="entry name" value="PROTEIN RETICULATA-RELATED 1, CHLOROPLASTIC"/>
    <property type="match status" value="1"/>
</dbReference>
<keyword evidence="3" id="KW-0150">Chloroplast</keyword>
<dbReference type="GO" id="GO:0099402">
    <property type="term" value="P:plant organ development"/>
    <property type="evidence" value="ECO:0007669"/>
    <property type="project" value="TreeGrafter"/>
</dbReference>
<keyword evidence="5 9" id="KW-0812">Transmembrane</keyword>
<evidence type="ECO:0000256" key="3">
    <source>
        <dbReference type="ARBA" id="ARBA00022528"/>
    </source>
</evidence>
<protein>
    <submittedName>
        <fullName evidence="10">Uncharacterized protein</fullName>
    </submittedName>
</protein>
<dbReference type="PANTHER" id="PTHR31038">
    <property type="entry name" value="EXPRESSED PROTEIN-RELATED"/>
    <property type="match status" value="1"/>
</dbReference>
<evidence type="ECO:0000256" key="6">
    <source>
        <dbReference type="ARBA" id="ARBA00022946"/>
    </source>
</evidence>
<keyword evidence="4" id="KW-0934">Plastid</keyword>
<dbReference type="InterPro" id="IPR021825">
    <property type="entry name" value="RETICULATA-related"/>
</dbReference>
<name>A0AA39W8M1_ACESA</name>
<keyword evidence="7 9" id="KW-1133">Transmembrane helix</keyword>
<evidence type="ECO:0000256" key="9">
    <source>
        <dbReference type="SAM" id="Phobius"/>
    </source>
</evidence>
<feature type="transmembrane region" description="Helical" evidence="9">
    <location>
        <begin position="80"/>
        <end position="101"/>
    </location>
</feature>
<reference evidence="10" key="1">
    <citation type="journal article" date="2022" name="Plant J.">
        <title>Strategies of tolerance reflected in two North American maple genomes.</title>
        <authorList>
            <person name="McEvoy S.L."/>
            <person name="Sezen U.U."/>
            <person name="Trouern-Trend A."/>
            <person name="McMahon S.M."/>
            <person name="Schaberg P.G."/>
            <person name="Yang J."/>
            <person name="Wegrzyn J.L."/>
            <person name="Swenson N.G."/>
        </authorList>
    </citation>
    <scope>NUCLEOTIDE SEQUENCE</scope>
    <source>
        <strain evidence="10">NS2018</strain>
    </source>
</reference>
<comment type="subcellular location">
    <subcellularLocation>
        <location evidence="1">Plastid</location>
        <location evidence="1">Chloroplast membrane</location>
        <topology evidence="1">Multi-pass membrane protein</topology>
    </subcellularLocation>
</comment>
<evidence type="ECO:0000313" key="10">
    <source>
        <dbReference type="EMBL" id="KAK0607648.1"/>
    </source>
</evidence>
<dbReference type="Pfam" id="PF11891">
    <property type="entry name" value="RETICULATA-like"/>
    <property type="match status" value="2"/>
</dbReference>